<sequence length="335" mass="35207">MRFGPVPVAEAVGHVLAHSVQLPAGRLRKGMILSKGDVAALAASGFDQITVARLDPGDIGENDAAEALARALVPDPKTAGLHLSAPFTGRVNLLADGPGLARIDAAAIDRVNHVHPMITVSTVPRWQRMDRDGMVATVKIISYAVPGTALERACELAPGALTLQRPMLSRAEFIETRISGRAEGPTSDKGYRMMQGRLDRLGVDLSDPVAVAHRIAPLVQAIAACDAELILILTGSATSDPTDVAPEAVRRAGGEIIHFGMPVDPGNLLFLGRIGAQMVIGLPGSARSPAVSGVDWVLERVICGLQVSPQDIMDMGVGGLLKEIPTRPQPRGSRN</sequence>
<keyword evidence="3" id="KW-1185">Reference proteome</keyword>
<gene>
    <name evidence="2" type="ORF">QO231_06330</name>
</gene>
<dbReference type="EMBL" id="JASMWN010000003">
    <property type="protein sequence ID" value="MDU9003470.1"/>
    <property type="molecule type" value="Genomic_DNA"/>
</dbReference>
<dbReference type="CDD" id="cd03522">
    <property type="entry name" value="MoeA_like"/>
    <property type="match status" value="1"/>
</dbReference>
<protein>
    <submittedName>
        <fullName evidence="2">Molybdopterin-binding protein</fullName>
    </submittedName>
</protein>
<dbReference type="InterPro" id="IPR001453">
    <property type="entry name" value="MoaB/Mog_dom"/>
</dbReference>
<comment type="caution">
    <text evidence="2">The sequence shown here is derived from an EMBL/GenBank/DDBJ whole genome shotgun (WGS) entry which is preliminary data.</text>
</comment>
<reference evidence="3" key="1">
    <citation type="submission" date="2023-05" db="EMBL/GenBank/DDBJ databases">
        <title>Sedimentitalea sp. nov. JM2-8.</title>
        <authorList>
            <person name="Huang J."/>
        </authorList>
    </citation>
    <scope>NUCLEOTIDE SEQUENCE [LARGE SCALE GENOMIC DNA]</scope>
    <source>
        <strain evidence="3">KHS03</strain>
    </source>
</reference>
<proteinExistence type="predicted"/>
<name>A0ABU3VBC1_9RHOB</name>
<feature type="domain" description="MoaB/Mog" evidence="1">
    <location>
        <begin position="183"/>
        <end position="288"/>
    </location>
</feature>
<dbReference type="RefSeq" id="WP_316774383.1">
    <property type="nucleotide sequence ID" value="NZ_JASMWN010000003.1"/>
</dbReference>
<evidence type="ECO:0000259" key="1">
    <source>
        <dbReference type="Pfam" id="PF00994"/>
    </source>
</evidence>
<dbReference type="SUPFAM" id="SSF53218">
    <property type="entry name" value="Molybdenum cofactor biosynthesis proteins"/>
    <property type="match status" value="1"/>
</dbReference>
<accession>A0ABU3VBC1</accession>
<evidence type="ECO:0000313" key="2">
    <source>
        <dbReference type="EMBL" id="MDU9003470.1"/>
    </source>
</evidence>
<organism evidence="2 3">
    <name type="scientific">Sedimentitalea todarodis</name>
    <dbReference type="NCBI Taxonomy" id="1631240"/>
    <lineage>
        <taxon>Bacteria</taxon>
        <taxon>Pseudomonadati</taxon>
        <taxon>Pseudomonadota</taxon>
        <taxon>Alphaproteobacteria</taxon>
        <taxon>Rhodobacterales</taxon>
        <taxon>Paracoccaceae</taxon>
        <taxon>Sedimentitalea</taxon>
    </lineage>
</organism>
<dbReference type="Proteomes" id="UP001255416">
    <property type="component" value="Unassembled WGS sequence"/>
</dbReference>
<dbReference type="InterPro" id="IPR036425">
    <property type="entry name" value="MoaB/Mog-like_dom_sf"/>
</dbReference>
<dbReference type="Pfam" id="PF00994">
    <property type="entry name" value="MoCF_biosynth"/>
    <property type="match status" value="1"/>
</dbReference>
<dbReference type="Gene3D" id="3.40.980.10">
    <property type="entry name" value="MoaB/Mog-like domain"/>
    <property type="match status" value="1"/>
</dbReference>
<evidence type="ECO:0000313" key="3">
    <source>
        <dbReference type="Proteomes" id="UP001255416"/>
    </source>
</evidence>